<proteinExistence type="predicted"/>
<dbReference type="RefSeq" id="WP_124395971.1">
    <property type="nucleotide sequence ID" value="NZ_BHYM01000094.1"/>
</dbReference>
<accession>A0A402CLC9</accession>
<evidence type="ECO:0000313" key="2">
    <source>
        <dbReference type="Proteomes" id="UP000287519"/>
    </source>
</evidence>
<dbReference type="EMBL" id="BHYM01000094">
    <property type="protein sequence ID" value="GCE44373.1"/>
    <property type="molecule type" value="Genomic_DNA"/>
</dbReference>
<comment type="caution">
    <text evidence="1">The sequence shown here is derived from an EMBL/GenBank/DDBJ whole genome shotgun (WGS) entry which is preliminary data.</text>
</comment>
<evidence type="ECO:0008006" key="3">
    <source>
        <dbReference type="Google" id="ProtNLM"/>
    </source>
</evidence>
<protein>
    <recommendedName>
        <fullName evidence="3">TnsA-like heteromeric transposase endonuclease subunit</fullName>
    </recommendedName>
</protein>
<dbReference type="InterPro" id="IPR048000">
    <property type="entry name" value="TnsA-like"/>
</dbReference>
<dbReference type="NCBIfam" id="NF033179">
    <property type="entry name" value="TnsA_like_Actin"/>
    <property type="match status" value="1"/>
</dbReference>
<sequence>MGDAVLALDRVPADDFGFTLGLRDAVGGDRLVRLGQCGHLTLEQAAPVRTFRWSRGLGHFPGWWWSVTTGHHVGYESWLERDHVRALDYDRDVVGLASQPFWLHWNDGRRKRRHAPDYFARLADGSGVVIDVRADDAIEPKDAEAFAVTAQACEQVGWRYRRVGVLDPVLAGNLRWLARYRHPRCAGRAEIGQRLREVFASPAPLLATAERAGDRIAVLPALFHLIWQQELVADLAAARLGPTTLVTPAGSVGGAR</sequence>
<dbReference type="OrthoDB" id="3403133at2"/>
<gene>
    <name evidence="1" type="ORF">Rhow_008794</name>
</gene>
<evidence type="ECO:0000313" key="1">
    <source>
        <dbReference type="EMBL" id="GCE44373.1"/>
    </source>
</evidence>
<dbReference type="Proteomes" id="UP000287519">
    <property type="component" value="Unassembled WGS sequence"/>
</dbReference>
<organism evidence="1 2">
    <name type="scientific">Rhodococcus wratislaviensis</name>
    <name type="common">Tsukamurella wratislaviensis</name>
    <dbReference type="NCBI Taxonomy" id="44752"/>
    <lineage>
        <taxon>Bacteria</taxon>
        <taxon>Bacillati</taxon>
        <taxon>Actinomycetota</taxon>
        <taxon>Actinomycetes</taxon>
        <taxon>Mycobacteriales</taxon>
        <taxon>Nocardiaceae</taxon>
        <taxon>Rhodococcus</taxon>
    </lineage>
</organism>
<reference evidence="1 2" key="1">
    <citation type="submission" date="2018-11" db="EMBL/GenBank/DDBJ databases">
        <title>Microbial catabolism of amino acid.</title>
        <authorList>
            <person name="Hibi M."/>
            <person name="Ogawa J."/>
        </authorList>
    </citation>
    <scope>NUCLEOTIDE SEQUENCE [LARGE SCALE GENOMIC DNA]</scope>
    <source>
        <strain evidence="1 2">C31-06</strain>
    </source>
</reference>
<dbReference type="AlphaFoldDB" id="A0A402CLC9"/>
<name>A0A402CLC9_RHOWR</name>
<keyword evidence="2" id="KW-1185">Reference proteome</keyword>